<gene>
    <name evidence="2" type="ORF">GOMPHAMPRED_001493</name>
</gene>
<dbReference type="OrthoDB" id="2561686at2759"/>
<organism evidence="2 3">
    <name type="scientific">Gomphillus americanus</name>
    <dbReference type="NCBI Taxonomy" id="1940652"/>
    <lineage>
        <taxon>Eukaryota</taxon>
        <taxon>Fungi</taxon>
        <taxon>Dikarya</taxon>
        <taxon>Ascomycota</taxon>
        <taxon>Pezizomycotina</taxon>
        <taxon>Lecanoromycetes</taxon>
        <taxon>OSLEUM clade</taxon>
        <taxon>Ostropomycetidae</taxon>
        <taxon>Ostropales</taxon>
        <taxon>Graphidaceae</taxon>
        <taxon>Gomphilloideae</taxon>
        <taxon>Gomphillus</taxon>
    </lineage>
</organism>
<evidence type="ECO:0000313" key="3">
    <source>
        <dbReference type="Proteomes" id="UP000664169"/>
    </source>
</evidence>
<reference evidence="2" key="1">
    <citation type="submission" date="2021-03" db="EMBL/GenBank/DDBJ databases">
        <authorList>
            <person name="Tagirdzhanova G."/>
        </authorList>
    </citation>
    <scope>NUCLEOTIDE SEQUENCE</scope>
</reference>
<protein>
    <submittedName>
        <fullName evidence="2">Uncharacterized protein</fullName>
    </submittedName>
</protein>
<evidence type="ECO:0000313" key="2">
    <source>
        <dbReference type="EMBL" id="CAF9918338.1"/>
    </source>
</evidence>
<feature type="transmembrane region" description="Helical" evidence="1">
    <location>
        <begin position="12"/>
        <end position="34"/>
    </location>
</feature>
<comment type="caution">
    <text evidence="2">The sequence shown here is derived from an EMBL/GenBank/DDBJ whole genome shotgun (WGS) entry which is preliminary data.</text>
</comment>
<name>A0A8H3IGZ7_9LECA</name>
<keyword evidence="3" id="KW-1185">Reference proteome</keyword>
<evidence type="ECO:0000256" key="1">
    <source>
        <dbReference type="SAM" id="Phobius"/>
    </source>
</evidence>
<feature type="transmembrane region" description="Helical" evidence="1">
    <location>
        <begin position="54"/>
        <end position="75"/>
    </location>
</feature>
<keyword evidence="1" id="KW-1133">Transmembrane helix</keyword>
<keyword evidence="1" id="KW-0812">Transmembrane</keyword>
<keyword evidence="1" id="KW-0472">Membrane</keyword>
<dbReference type="Proteomes" id="UP000664169">
    <property type="component" value="Unassembled WGS sequence"/>
</dbReference>
<sequence>MASIISALQDIVAGILNFIQAIISTIMSTISGTFSVAGSTVKEGTHATGNLIDLVLSNIIPIGVVIAALVGFSAYQQSRGRAVGGKTMGKKNI</sequence>
<dbReference type="AlphaFoldDB" id="A0A8H3IGZ7"/>
<accession>A0A8H3IGZ7</accession>
<proteinExistence type="predicted"/>
<dbReference type="EMBL" id="CAJPDQ010000013">
    <property type="protein sequence ID" value="CAF9918338.1"/>
    <property type="molecule type" value="Genomic_DNA"/>
</dbReference>